<dbReference type="PROSITE" id="PS50801">
    <property type="entry name" value="STAS"/>
    <property type="match status" value="1"/>
</dbReference>
<dbReference type="Pfam" id="PF01740">
    <property type="entry name" value="STAS"/>
    <property type="match status" value="1"/>
</dbReference>
<dbReference type="InterPro" id="IPR036513">
    <property type="entry name" value="STAS_dom_sf"/>
</dbReference>
<name>A0A1M7SN99_9ACTN</name>
<evidence type="ECO:0000313" key="2">
    <source>
        <dbReference type="EMBL" id="SHN59898.1"/>
    </source>
</evidence>
<dbReference type="EMBL" id="FRDM01000003">
    <property type="protein sequence ID" value="SHN59898.1"/>
    <property type="molecule type" value="Genomic_DNA"/>
</dbReference>
<evidence type="ECO:0000259" key="1">
    <source>
        <dbReference type="PROSITE" id="PS50801"/>
    </source>
</evidence>
<gene>
    <name evidence="2" type="ORF">SAMN05660350_00923</name>
</gene>
<protein>
    <recommendedName>
        <fullName evidence="1">STAS domain-containing protein</fullName>
    </recommendedName>
</protein>
<dbReference type="Gene3D" id="3.30.750.24">
    <property type="entry name" value="STAS domain"/>
    <property type="match status" value="1"/>
</dbReference>
<proteinExistence type="predicted"/>
<dbReference type="InterPro" id="IPR002645">
    <property type="entry name" value="STAS_dom"/>
</dbReference>
<dbReference type="Proteomes" id="UP000184428">
    <property type="component" value="Unassembled WGS sequence"/>
</dbReference>
<organism evidence="2 3">
    <name type="scientific">Geodermatophilus obscurus</name>
    <dbReference type="NCBI Taxonomy" id="1861"/>
    <lineage>
        <taxon>Bacteria</taxon>
        <taxon>Bacillati</taxon>
        <taxon>Actinomycetota</taxon>
        <taxon>Actinomycetes</taxon>
        <taxon>Geodermatophilales</taxon>
        <taxon>Geodermatophilaceae</taxon>
        <taxon>Geodermatophilus</taxon>
    </lineage>
</organism>
<accession>A0A1M7SN99</accession>
<feature type="domain" description="STAS" evidence="1">
    <location>
        <begin position="20"/>
        <end position="85"/>
    </location>
</feature>
<dbReference type="SUPFAM" id="SSF52091">
    <property type="entry name" value="SpoIIaa-like"/>
    <property type="match status" value="1"/>
</dbReference>
<sequence>MLHTHDRALVATLDRSAGTIRVSGHLTSLGADLVRGTADQLRSDGHVRVTLDVRGVHDVDDESWAVLRELHRDFRRDGGELLIRG</sequence>
<dbReference type="AlphaFoldDB" id="A0A1M7SN99"/>
<dbReference type="OrthoDB" id="5196102at2"/>
<evidence type="ECO:0000313" key="3">
    <source>
        <dbReference type="Proteomes" id="UP000184428"/>
    </source>
</evidence>
<reference evidence="2 3" key="1">
    <citation type="submission" date="2016-12" db="EMBL/GenBank/DDBJ databases">
        <authorList>
            <person name="Song W.-J."/>
            <person name="Kurnit D.M."/>
        </authorList>
    </citation>
    <scope>NUCLEOTIDE SEQUENCE [LARGE SCALE GENOMIC DNA]</scope>
    <source>
        <strain evidence="2 3">DSM 43162</strain>
    </source>
</reference>
<dbReference type="RefSeq" id="WP_072914121.1">
    <property type="nucleotide sequence ID" value="NZ_FRDM01000003.1"/>
</dbReference>